<feature type="coiled-coil region" evidence="3">
    <location>
        <begin position="306"/>
        <end position="333"/>
    </location>
</feature>
<name>A0ABR2YX46_9CHLO</name>
<gene>
    <name evidence="5" type="ORF">WJX75_000643</name>
</gene>
<reference evidence="5 6" key="1">
    <citation type="journal article" date="2024" name="Nat. Commun.">
        <title>Phylogenomics reveals the evolutionary origins of lichenization in chlorophyte algae.</title>
        <authorList>
            <person name="Puginier C."/>
            <person name="Libourel C."/>
            <person name="Otte J."/>
            <person name="Skaloud P."/>
            <person name="Haon M."/>
            <person name="Grisel S."/>
            <person name="Petersen M."/>
            <person name="Berrin J.G."/>
            <person name="Delaux P.M."/>
            <person name="Dal Grande F."/>
            <person name="Keller J."/>
        </authorList>
    </citation>
    <scope>NUCLEOTIDE SEQUENCE [LARGE SCALE GENOMIC DNA]</scope>
    <source>
        <strain evidence="5 6">SAG 216-7</strain>
    </source>
</reference>
<evidence type="ECO:0000256" key="1">
    <source>
        <dbReference type="ARBA" id="ARBA00007535"/>
    </source>
</evidence>
<keyword evidence="2" id="KW-0472">Membrane</keyword>
<proteinExistence type="inferred from homology"/>
<keyword evidence="2" id="KW-0406">Ion transport</keyword>
<evidence type="ECO:0000256" key="2">
    <source>
        <dbReference type="RuleBase" id="RU366041"/>
    </source>
</evidence>
<keyword evidence="3" id="KW-0175">Coiled coil</keyword>
<feature type="region of interest" description="Disordered" evidence="4">
    <location>
        <begin position="1"/>
        <end position="82"/>
    </location>
</feature>
<evidence type="ECO:0000313" key="5">
    <source>
        <dbReference type="EMBL" id="KAK9916261.1"/>
    </source>
</evidence>
<comment type="subcellular location">
    <subcellularLocation>
        <location evidence="2">Membrane</location>
        <topology evidence="2">Multi-pass membrane protein</topology>
    </subcellularLocation>
</comment>
<evidence type="ECO:0000256" key="4">
    <source>
        <dbReference type="SAM" id="MobiDB-lite"/>
    </source>
</evidence>
<dbReference type="PANTHER" id="PTHR13890:SF31">
    <property type="entry name" value="MAGNESIUM TRANSPORTER MRS2-2-RELATED"/>
    <property type="match status" value="1"/>
</dbReference>
<dbReference type="Gene3D" id="2.40.128.330">
    <property type="match status" value="1"/>
</dbReference>
<feature type="region of interest" description="Disordered" evidence="4">
    <location>
        <begin position="383"/>
        <end position="407"/>
    </location>
</feature>
<comment type="caution">
    <text evidence="5">The sequence shown here is derived from an EMBL/GenBank/DDBJ whole genome shotgun (WGS) entry which is preliminary data.</text>
</comment>
<dbReference type="Pfam" id="PF22099">
    <property type="entry name" value="MRS2-like"/>
    <property type="match status" value="1"/>
</dbReference>
<protein>
    <recommendedName>
        <fullName evidence="2">Magnesium transporter</fullName>
    </recommendedName>
</protein>
<dbReference type="EMBL" id="JALJOT010000003">
    <property type="protein sequence ID" value="KAK9916261.1"/>
    <property type="molecule type" value="Genomic_DNA"/>
</dbReference>
<feature type="transmembrane region" description="Helical" evidence="2">
    <location>
        <begin position="489"/>
        <end position="510"/>
    </location>
</feature>
<keyword evidence="6" id="KW-1185">Reference proteome</keyword>
<evidence type="ECO:0000256" key="3">
    <source>
        <dbReference type="SAM" id="Coils"/>
    </source>
</evidence>
<dbReference type="Proteomes" id="UP001491310">
    <property type="component" value="Unassembled WGS sequence"/>
</dbReference>
<evidence type="ECO:0000313" key="6">
    <source>
        <dbReference type="Proteomes" id="UP001491310"/>
    </source>
</evidence>
<organism evidence="5 6">
    <name type="scientific">Coccomyxa subellipsoidea</name>
    <dbReference type="NCBI Taxonomy" id="248742"/>
    <lineage>
        <taxon>Eukaryota</taxon>
        <taxon>Viridiplantae</taxon>
        <taxon>Chlorophyta</taxon>
        <taxon>core chlorophytes</taxon>
        <taxon>Trebouxiophyceae</taxon>
        <taxon>Trebouxiophyceae incertae sedis</taxon>
        <taxon>Coccomyxaceae</taxon>
        <taxon>Coccomyxa</taxon>
    </lineage>
</organism>
<dbReference type="Gene3D" id="1.20.58.340">
    <property type="entry name" value="Magnesium transport protein CorA, transmembrane region"/>
    <property type="match status" value="1"/>
</dbReference>
<comment type="function">
    <text evidence="2">Magnesium transporter that may mediate the influx of magnesium.</text>
</comment>
<feature type="compositionally biased region" description="Polar residues" evidence="4">
    <location>
        <begin position="34"/>
        <end position="46"/>
    </location>
</feature>
<comment type="similarity">
    <text evidence="1 2">Belongs to the CorA metal ion transporter (MIT) (TC 1.A.35.5) family.</text>
</comment>
<keyword evidence="2" id="KW-1133">Transmembrane helix</keyword>
<dbReference type="InterPro" id="IPR039204">
    <property type="entry name" value="MRS2-like"/>
</dbReference>
<dbReference type="PANTHER" id="PTHR13890">
    <property type="entry name" value="RNA SPLICING PROTEIN MRS2, MITOCHONDRIAL"/>
    <property type="match status" value="1"/>
</dbReference>
<keyword evidence="2" id="KW-0813">Transport</keyword>
<sequence length="570" mass="62341">MLNNRTAAAAGLGKRGTDTKAATSATTRAGLHGSFTSARAGSTNKLQGLARSASGPLVDKSANSEASGCDTGNGLRRRKNGGDCVGDHGSLLDLPTRTPLGDQASAAIRAALGGKGNAADALALKGIFDRRQLTVAGARKWLLVDDRGDAWVVEADRSLLTAQLNLHSRDLRLLDPMLTQIHPSAILCRERVLLVNLEGIKCMVTTEYVLVLNVDRPMALDFLDELQRRLRQQADSLLEDDDIGEESSAGDRAHARMPFELRALEVALDATCQHFERLTKNLESVATPLLQTATATKVTTDFLDRLRQMKARMNGLKTQVETMKEVLEKYLEDEDDMLDMNLTARGQGTRHASFQLQRESMQRHKGVSRHSLSLGRHASGHWPQLSVRTSVHPAGPNLPEDGLEGSSPDDLAAQMEAAAEQLAAAKRAAEARRREEAIMEVEMVLQTYFHNLDNSYNKLQTINEYMDDVEEFIDLEMDAYRNNVIRMRVMLNASALSGVFIFTVANIMGMNLGTAPDRMQGNAGFSSSTFMGYPLFLVVTIVTCGASVLIYMAFLLYLHLVKLGPSNIMG</sequence>
<feature type="transmembrane region" description="Helical" evidence="2">
    <location>
        <begin position="530"/>
        <end position="558"/>
    </location>
</feature>
<keyword evidence="2" id="KW-0812">Transmembrane</keyword>
<dbReference type="CDD" id="cd12823">
    <property type="entry name" value="Mrs2_Mfm1p-like"/>
    <property type="match status" value="1"/>
</dbReference>
<accession>A0ABR2YX46</accession>
<keyword evidence="2" id="KW-0460">Magnesium</keyword>